<dbReference type="InterPro" id="IPR013655">
    <property type="entry name" value="PAS_fold_3"/>
</dbReference>
<dbReference type="Gene3D" id="1.10.287.950">
    <property type="entry name" value="Methyl-accepting chemotaxis protein"/>
    <property type="match status" value="1"/>
</dbReference>
<evidence type="ECO:0000256" key="3">
    <source>
        <dbReference type="ARBA" id="ARBA00029447"/>
    </source>
</evidence>
<evidence type="ECO:0000256" key="1">
    <source>
        <dbReference type="ARBA" id="ARBA00004370"/>
    </source>
</evidence>
<dbReference type="Pfam" id="PF00015">
    <property type="entry name" value="MCPsignal"/>
    <property type="match status" value="1"/>
</dbReference>
<sequence>MDHGQPSRRHQQILLSESDELISTTDLRGYLTYANDDFVRISGYSEAELIGKNHNLVRHRSMPSAAFAELWQHLKRAQPWRGVVKNRAKDGRFYWVDAYVTPIFEQGQVVGYQSVRRKASPALIQRAEQQYRQLSQGKKPTPELSPGQRLAVAIALALATLSLSLWQGGVTAALPCLILLVLLAALFRHELWSLPRQLKQQMAQSDSVSRGIYCGSGLTGLHGFQQALTEARLQGVLGRSEDSGTRLQHTAEQLDRLVQQSNEQVADQRQRLDQIAAATEQLNVSITEVARAATDNGEQISQAAQQCLQAEQQVRTNQASIAAVAQASASASDGATELQQQTQRVADTMAEIDAIAEQTNLLALNAAIEAARAGEQGRGFAVVADEVRALSGRTQQATLAIQSCVEQMQQALQHWVETQQQNRERADLCAEAAQHAASVLSQAQQGISDSAQRVAQTALATEQQSAAAAEIASHLVQLEGVSQTLQQHSEGVAEQSQAVQSEVAGLSQLHRTFER</sequence>
<dbReference type="Pfam" id="PF08447">
    <property type="entry name" value="PAS_3"/>
    <property type="match status" value="1"/>
</dbReference>
<evidence type="ECO:0000259" key="8">
    <source>
        <dbReference type="PROSITE" id="PS50112"/>
    </source>
</evidence>
<feature type="domain" description="PAS" evidence="8">
    <location>
        <begin position="7"/>
        <end position="53"/>
    </location>
</feature>
<dbReference type="EMBL" id="FQXG01000007">
    <property type="protein sequence ID" value="SHI11107.1"/>
    <property type="molecule type" value="Genomic_DNA"/>
</dbReference>
<dbReference type="InterPro" id="IPR001610">
    <property type="entry name" value="PAC"/>
</dbReference>
<keyword evidence="5" id="KW-0175">Coiled coil</keyword>
<dbReference type="Gene3D" id="3.30.450.20">
    <property type="entry name" value="PAS domain"/>
    <property type="match status" value="1"/>
</dbReference>
<evidence type="ECO:0000256" key="6">
    <source>
        <dbReference type="SAM" id="Phobius"/>
    </source>
</evidence>
<proteinExistence type="inferred from homology"/>
<dbReference type="SMART" id="SM00283">
    <property type="entry name" value="MA"/>
    <property type="match status" value="1"/>
</dbReference>
<dbReference type="PROSITE" id="PS50112">
    <property type="entry name" value="PAS"/>
    <property type="match status" value="1"/>
</dbReference>
<comment type="subcellular location">
    <subcellularLocation>
        <location evidence="1">Membrane</location>
    </subcellularLocation>
</comment>
<dbReference type="GO" id="GO:0016020">
    <property type="term" value="C:membrane"/>
    <property type="evidence" value="ECO:0007669"/>
    <property type="project" value="UniProtKB-SubCell"/>
</dbReference>
<dbReference type="SUPFAM" id="SSF55785">
    <property type="entry name" value="PYP-like sensor domain (PAS domain)"/>
    <property type="match status" value="1"/>
</dbReference>
<dbReference type="InterPro" id="IPR000014">
    <property type="entry name" value="PAS"/>
</dbReference>
<keyword evidence="6" id="KW-1133">Transmembrane helix</keyword>
<dbReference type="SUPFAM" id="SSF58104">
    <property type="entry name" value="Methyl-accepting chemotaxis protein (MCP) signaling domain"/>
    <property type="match status" value="1"/>
</dbReference>
<evidence type="ECO:0000259" key="7">
    <source>
        <dbReference type="PROSITE" id="PS50111"/>
    </source>
</evidence>
<keyword evidence="10" id="KW-1185">Reference proteome</keyword>
<dbReference type="GO" id="GO:0004888">
    <property type="term" value="F:transmembrane signaling receptor activity"/>
    <property type="evidence" value="ECO:0007669"/>
    <property type="project" value="InterPro"/>
</dbReference>
<evidence type="ECO:0000256" key="5">
    <source>
        <dbReference type="SAM" id="Coils"/>
    </source>
</evidence>
<feature type="domain" description="Methyl-accepting transducer" evidence="7">
    <location>
        <begin position="243"/>
        <end position="479"/>
    </location>
</feature>
<dbReference type="Proteomes" id="UP000184268">
    <property type="component" value="Unassembled WGS sequence"/>
</dbReference>
<dbReference type="NCBIfam" id="TIGR00229">
    <property type="entry name" value="sensory_box"/>
    <property type="match status" value="1"/>
</dbReference>
<dbReference type="OrthoDB" id="5675566at2"/>
<dbReference type="CDD" id="cd00130">
    <property type="entry name" value="PAS"/>
    <property type="match status" value="1"/>
</dbReference>
<keyword evidence="6" id="KW-0472">Membrane</keyword>
<evidence type="ECO:0000256" key="2">
    <source>
        <dbReference type="ARBA" id="ARBA00023224"/>
    </source>
</evidence>
<feature type="transmembrane region" description="Helical" evidence="6">
    <location>
        <begin position="172"/>
        <end position="192"/>
    </location>
</feature>
<dbReference type="SMART" id="SM00086">
    <property type="entry name" value="PAC"/>
    <property type="match status" value="1"/>
</dbReference>
<feature type="coiled-coil region" evidence="5">
    <location>
        <begin position="251"/>
        <end position="278"/>
    </location>
</feature>
<name>A0A1M5YGD6_9GAMM</name>
<evidence type="ECO:0000313" key="9">
    <source>
        <dbReference type="EMBL" id="SHI11107.1"/>
    </source>
</evidence>
<evidence type="ECO:0000256" key="4">
    <source>
        <dbReference type="PROSITE-ProRule" id="PRU00284"/>
    </source>
</evidence>
<organism evidence="9 10">
    <name type="scientific">Ferrimonas marina</name>
    <dbReference type="NCBI Taxonomy" id="299255"/>
    <lineage>
        <taxon>Bacteria</taxon>
        <taxon>Pseudomonadati</taxon>
        <taxon>Pseudomonadota</taxon>
        <taxon>Gammaproteobacteria</taxon>
        <taxon>Alteromonadales</taxon>
        <taxon>Ferrimonadaceae</taxon>
        <taxon>Ferrimonas</taxon>
    </lineage>
</organism>
<dbReference type="GO" id="GO:0006935">
    <property type="term" value="P:chemotaxis"/>
    <property type="evidence" value="ECO:0007669"/>
    <property type="project" value="InterPro"/>
</dbReference>
<keyword evidence="2 4" id="KW-0807">Transducer</keyword>
<dbReference type="InterPro" id="IPR004090">
    <property type="entry name" value="Chemotax_Me-accpt_rcpt"/>
</dbReference>
<protein>
    <submittedName>
        <fullName evidence="9">Methyl-accepting chemotaxis sensory transducer with Pas/Pac sensor</fullName>
    </submittedName>
</protein>
<dbReference type="InterPro" id="IPR004089">
    <property type="entry name" value="MCPsignal_dom"/>
</dbReference>
<dbReference type="InterPro" id="IPR035965">
    <property type="entry name" value="PAS-like_dom_sf"/>
</dbReference>
<dbReference type="PANTHER" id="PTHR32089">
    <property type="entry name" value="METHYL-ACCEPTING CHEMOTAXIS PROTEIN MCPB"/>
    <property type="match status" value="1"/>
</dbReference>
<dbReference type="PROSITE" id="PS50111">
    <property type="entry name" value="CHEMOTAXIS_TRANSDUC_2"/>
    <property type="match status" value="1"/>
</dbReference>
<reference evidence="9 10" key="1">
    <citation type="submission" date="2016-11" db="EMBL/GenBank/DDBJ databases">
        <authorList>
            <person name="Jaros S."/>
            <person name="Januszkiewicz K."/>
            <person name="Wedrychowicz H."/>
        </authorList>
    </citation>
    <scope>NUCLEOTIDE SEQUENCE [LARGE SCALE GENOMIC DNA]</scope>
    <source>
        <strain evidence="9 10">DSM 16917</strain>
    </source>
</reference>
<dbReference type="PANTHER" id="PTHR32089:SF52">
    <property type="entry name" value="CHEMOTAXIS SIGNAL TRANSDUCTION SYSTEM METHYL ACCEPTING SENSORY TRANSDUCER WITH PAS SENSORY DOMAIN"/>
    <property type="match status" value="1"/>
</dbReference>
<dbReference type="SMART" id="SM00091">
    <property type="entry name" value="PAS"/>
    <property type="match status" value="1"/>
</dbReference>
<comment type="similarity">
    <text evidence="3">Belongs to the methyl-accepting chemotaxis (MCP) protein family.</text>
</comment>
<evidence type="ECO:0000313" key="10">
    <source>
        <dbReference type="Proteomes" id="UP000184268"/>
    </source>
</evidence>
<dbReference type="PRINTS" id="PR00260">
    <property type="entry name" value="CHEMTRNSDUCR"/>
</dbReference>
<keyword evidence="6" id="KW-0812">Transmembrane</keyword>
<dbReference type="RefSeq" id="WP_067660540.1">
    <property type="nucleotide sequence ID" value="NZ_FQXG01000007.1"/>
</dbReference>
<dbReference type="GO" id="GO:0007165">
    <property type="term" value="P:signal transduction"/>
    <property type="evidence" value="ECO:0007669"/>
    <property type="project" value="UniProtKB-KW"/>
</dbReference>
<gene>
    <name evidence="9" type="ORF">SAMN02745129_4218</name>
</gene>
<dbReference type="AlphaFoldDB" id="A0A1M5YGD6"/>
<accession>A0A1M5YGD6</accession>
<dbReference type="STRING" id="299255.SAMN02745129_4218"/>